<dbReference type="EMBL" id="PYGE01000009">
    <property type="protein sequence ID" value="PSL02810.1"/>
    <property type="molecule type" value="Genomic_DNA"/>
</dbReference>
<evidence type="ECO:0008006" key="3">
    <source>
        <dbReference type="Google" id="ProtNLM"/>
    </source>
</evidence>
<keyword evidence="2" id="KW-1185">Reference proteome</keyword>
<dbReference type="RefSeq" id="WP_106537880.1">
    <property type="nucleotide sequence ID" value="NZ_PYGE01000009.1"/>
</dbReference>
<sequence>MTLGPVQLIMLGFDDPQCSGEIRAELDWLRDSYVVRLLDAVVVGKGADGNVVLVEENDLNDDEYDDPGAVLGALIGLVDDAGEVDDGSGEGREPGSVAGAGDSWVLDDLLPAGMYAAIVLVEHRWASGLRDSIRRAGGVHLIDAWIHPEDLVTIGASEPS</sequence>
<protein>
    <recommendedName>
        <fullName evidence="3">DUF1269 domain-containing protein</fullName>
    </recommendedName>
</protein>
<evidence type="ECO:0000313" key="1">
    <source>
        <dbReference type="EMBL" id="PSL02810.1"/>
    </source>
</evidence>
<dbReference type="OrthoDB" id="1779644at2"/>
<dbReference type="AlphaFoldDB" id="A0A2P8E025"/>
<evidence type="ECO:0000313" key="2">
    <source>
        <dbReference type="Proteomes" id="UP000243528"/>
    </source>
</evidence>
<reference evidence="1 2" key="1">
    <citation type="submission" date="2018-03" db="EMBL/GenBank/DDBJ databases">
        <title>Genomic Encyclopedia of Archaeal and Bacterial Type Strains, Phase II (KMG-II): from individual species to whole genera.</title>
        <authorList>
            <person name="Goeker M."/>
        </authorList>
    </citation>
    <scope>NUCLEOTIDE SEQUENCE [LARGE SCALE GENOMIC DNA]</scope>
    <source>
        <strain evidence="1 2">DSM 45211</strain>
    </source>
</reference>
<dbReference type="Proteomes" id="UP000243528">
    <property type="component" value="Unassembled WGS sequence"/>
</dbReference>
<organism evidence="1 2">
    <name type="scientific">Haloactinopolyspora alba</name>
    <dbReference type="NCBI Taxonomy" id="648780"/>
    <lineage>
        <taxon>Bacteria</taxon>
        <taxon>Bacillati</taxon>
        <taxon>Actinomycetota</taxon>
        <taxon>Actinomycetes</taxon>
        <taxon>Jiangellales</taxon>
        <taxon>Jiangellaceae</taxon>
        <taxon>Haloactinopolyspora</taxon>
    </lineage>
</organism>
<accession>A0A2P8E025</accession>
<name>A0A2P8E025_9ACTN</name>
<gene>
    <name evidence="1" type="ORF">CLV30_109118</name>
</gene>
<proteinExistence type="predicted"/>
<comment type="caution">
    <text evidence="1">The sequence shown here is derived from an EMBL/GenBank/DDBJ whole genome shotgun (WGS) entry which is preliminary data.</text>
</comment>